<comment type="caution">
    <text evidence="4">The sequence shown here is derived from an EMBL/GenBank/DDBJ whole genome shotgun (WGS) entry which is preliminary data.</text>
</comment>
<organism evidence="4 5">
    <name type="scientific">Trichogramma kaykai</name>
    <dbReference type="NCBI Taxonomy" id="54128"/>
    <lineage>
        <taxon>Eukaryota</taxon>
        <taxon>Metazoa</taxon>
        <taxon>Ecdysozoa</taxon>
        <taxon>Arthropoda</taxon>
        <taxon>Hexapoda</taxon>
        <taxon>Insecta</taxon>
        <taxon>Pterygota</taxon>
        <taxon>Neoptera</taxon>
        <taxon>Endopterygota</taxon>
        <taxon>Hymenoptera</taxon>
        <taxon>Apocrita</taxon>
        <taxon>Proctotrupomorpha</taxon>
        <taxon>Chalcidoidea</taxon>
        <taxon>Trichogrammatidae</taxon>
        <taxon>Trichogramma</taxon>
    </lineage>
</organism>
<keyword evidence="1" id="KW-0862">Zinc</keyword>
<dbReference type="InterPro" id="IPR001878">
    <property type="entry name" value="Znf_CCHC"/>
</dbReference>
<evidence type="ECO:0000259" key="3">
    <source>
        <dbReference type="PROSITE" id="PS50158"/>
    </source>
</evidence>
<gene>
    <name evidence="4" type="ORF">TKK_015808</name>
</gene>
<sequence length="221" mass="25101">MTKFTLKRVYAPSRVLLPDLLGDLSRARQGADEKVVDYGLRISRKLRAASDNIRENLVPDLVPRALENVAIFALASFTRGLRKDVEERVERQGPKFLETAIDLAIAAEAKIADRAIFDNESAKTFQRVRIINPSNQPPRLCYNCNKPGHLRRDYKADCQGIICHRCRKEGHIAVYCRDYAQENLNENAGRQVNATTARPNQTAFKTESSWRSTHPTPYSYP</sequence>
<dbReference type="GO" id="GO:0008270">
    <property type="term" value="F:zinc ion binding"/>
    <property type="evidence" value="ECO:0007669"/>
    <property type="project" value="UniProtKB-KW"/>
</dbReference>
<dbReference type="SUPFAM" id="SSF57756">
    <property type="entry name" value="Retrovirus zinc finger-like domains"/>
    <property type="match status" value="1"/>
</dbReference>
<dbReference type="AlphaFoldDB" id="A0ABD2W955"/>
<accession>A0ABD2W955</accession>
<keyword evidence="1" id="KW-0863">Zinc-finger</keyword>
<dbReference type="Proteomes" id="UP001627154">
    <property type="component" value="Unassembled WGS sequence"/>
</dbReference>
<dbReference type="PROSITE" id="PS50158">
    <property type="entry name" value="ZF_CCHC"/>
    <property type="match status" value="1"/>
</dbReference>
<proteinExistence type="predicted"/>
<dbReference type="EMBL" id="JBJJXI010000123">
    <property type="protein sequence ID" value="KAL3389609.1"/>
    <property type="molecule type" value="Genomic_DNA"/>
</dbReference>
<dbReference type="Gene3D" id="4.10.60.10">
    <property type="entry name" value="Zinc finger, CCHC-type"/>
    <property type="match status" value="1"/>
</dbReference>
<evidence type="ECO:0000313" key="5">
    <source>
        <dbReference type="Proteomes" id="UP001627154"/>
    </source>
</evidence>
<protein>
    <recommendedName>
        <fullName evidence="3">CCHC-type domain-containing protein</fullName>
    </recommendedName>
</protein>
<keyword evidence="5" id="KW-1185">Reference proteome</keyword>
<dbReference type="SMART" id="SM00343">
    <property type="entry name" value="ZnF_C2HC"/>
    <property type="match status" value="2"/>
</dbReference>
<feature type="domain" description="CCHC-type" evidence="3">
    <location>
        <begin position="141"/>
        <end position="153"/>
    </location>
</feature>
<keyword evidence="1" id="KW-0479">Metal-binding</keyword>
<reference evidence="4 5" key="1">
    <citation type="journal article" date="2024" name="bioRxiv">
        <title>A reference genome for Trichogramma kaykai: A tiny desert-dwelling parasitoid wasp with competing sex-ratio distorters.</title>
        <authorList>
            <person name="Culotta J."/>
            <person name="Lindsey A.R."/>
        </authorList>
    </citation>
    <scope>NUCLEOTIDE SEQUENCE [LARGE SCALE GENOMIC DNA]</scope>
    <source>
        <strain evidence="4 5">KSX58</strain>
    </source>
</reference>
<feature type="region of interest" description="Disordered" evidence="2">
    <location>
        <begin position="195"/>
        <end position="221"/>
    </location>
</feature>
<dbReference type="Pfam" id="PF00098">
    <property type="entry name" value="zf-CCHC"/>
    <property type="match status" value="1"/>
</dbReference>
<evidence type="ECO:0000256" key="2">
    <source>
        <dbReference type="SAM" id="MobiDB-lite"/>
    </source>
</evidence>
<evidence type="ECO:0000313" key="4">
    <source>
        <dbReference type="EMBL" id="KAL3389609.1"/>
    </source>
</evidence>
<evidence type="ECO:0000256" key="1">
    <source>
        <dbReference type="PROSITE-ProRule" id="PRU00047"/>
    </source>
</evidence>
<dbReference type="InterPro" id="IPR036875">
    <property type="entry name" value="Znf_CCHC_sf"/>
</dbReference>
<name>A0ABD2W955_9HYME</name>